<dbReference type="Proteomes" id="UP000008983">
    <property type="component" value="Unassembled WGS sequence"/>
</dbReference>
<name>G0QYU2_ICHMU</name>
<sequence>MVFEFLFQNQSHKTTRGYYINHDNLMLATPEERKKLVFYFIGQQVPEKLDPDDRQLFLKESQILDAKATLIGGLFGLLTLSGYPYYRSSINPRIFLNVTIFAVSASFYYYIGNSLVYYFYLLNQIQFFILNKVYNVWEPKFVANNKVLDELANKYNFTVFDFAQAKKEAHLKALRNSLGNDCPIINTSL</sequence>
<keyword evidence="3" id="KW-1185">Reference proteome</keyword>
<evidence type="ECO:0000313" key="3">
    <source>
        <dbReference type="Proteomes" id="UP000008983"/>
    </source>
</evidence>
<dbReference type="InParanoid" id="G0QYU2"/>
<dbReference type="AlphaFoldDB" id="G0QYU2"/>
<reference evidence="2 3" key="1">
    <citation type="submission" date="2011-07" db="EMBL/GenBank/DDBJ databases">
        <authorList>
            <person name="Coyne R."/>
            <person name="Brami D."/>
            <person name="Johnson J."/>
            <person name="Hostetler J."/>
            <person name="Hannick L."/>
            <person name="Clark T."/>
            <person name="Cassidy-Hanley D."/>
            <person name="Inman J."/>
        </authorList>
    </citation>
    <scope>NUCLEOTIDE SEQUENCE [LARGE SCALE GENOMIC DNA]</scope>
    <source>
        <strain evidence="2 3">G5</strain>
    </source>
</reference>
<feature type="transmembrane region" description="Helical" evidence="1">
    <location>
        <begin position="68"/>
        <end position="86"/>
    </location>
</feature>
<gene>
    <name evidence="2" type="ORF">IMG5_152180</name>
</gene>
<organism evidence="2 3">
    <name type="scientific">Ichthyophthirius multifiliis</name>
    <name type="common">White spot disease agent</name>
    <name type="synonym">Ich</name>
    <dbReference type="NCBI Taxonomy" id="5932"/>
    <lineage>
        <taxon>Eukaryota</taxon>
        <taxon>Sar</taxon>
        <taxon>Alveolata</taxon>
        <taxon>Ciliophora</taxon>
        <taxon>Intramacronucleata</taxon>
        <taxon>Oligohymenophorea</taxon>
        <taxon>Hymenostomatida</taxon>
        <taxon>Ophryoglenina</taxon>
        <taxon>Ichthyophthirius</taxon>
    </lineage>
</organism>
<dbReference type="GeneID" id="14905720"/>
<dbReference type="OMA" id="RNGYFIN"/>
<keyword evidence="1" id="KW-0812">Transmembrane</keyword>
<dbReference type="eggNOG" id="ENOG502SSQX">
    <property type="taxonomic scope" value="Eukaryota"/>
</dbReference>
<proteinExistence type="predicted"/>
<dbReference type="EMBL" id="GL984126">
    <property type="protein sequence ID" value="EGR29617.1"/>
    <property type="molecule type" value="Genomic_DNA"/>
</dbReference>
<accession>G0QYU2</accession>
<feature type="transmembrane region" description="Helical" evidence="1">
    <location>
        <begin position="93"/>
        <end position="111"/>
    </location>
</feature>
<dbReference type="STRING" id="857967.G0QYU2"/>
<evidence type="ECO:0000256" key="1">
    <source>
        <dbReference type="SAM" id="Phobius"/>
    </source>
</evidence>
<keyword evidence="1" id="KW-0472">Membrane</keyword>
<dbReference type="OrthoDB" id="287107at2759"/>
<keyword evidence="1" id="KW-1133">Transmembrane helix</keyword>
<evidence type="ECO:0000313" key="2">
    <source>
        <dbReference type="EMBL" id="EGR29617.1"/>
    </source>
</evidence>
<protein>
    <submittedName>
        <fullName evidence="2">Uncharacterized protein</fullName>
    </submittedName>
</protein>
<dbReference type="RefSeq" id="XP_004030853.1">
    <property type="nucleotide sequence ID" value="XM_004030805.1"/>
</dbReference>